<dbReference type="EMBL" id="CH940649">
    <property type="protein sequence ID" value="EDW63337.1"/>
    <property type="molecule type" value="Genomic_DNA"/>
</dbReference>
<dbReference type="OMA" id="FHRPGPY"/>
<evidence type="ECO:0000256" key="1">
    <source>
        <dbReference type="SAM" id="MobiDB-lite"/>
    </source>
</evidence>
<organism evidence="3 4">
    <name type="scientific">Drosophila virilis</name>
    <name type="common">Fruit fly</name>
    <dbReference type="NCBI Taxonomy" id="7244"/>
    <lineage>
        <taxon>Eukaryota</taxon>
        <taxon>Metazoa</taxon>
        <taxon>Ecdysozoa</taxon>
        <taxon>Arthropoda</taxon>
        <taxon>Hexapoda</taxon>
        <taxon>Insecta</taxon>
        <taxon>Pterygota</taxon>
        <taxon>Neoptera</taxon>
        <taxon>Endopterygota</taxon>
        <taxon>Diptera</taxon>
        <taxon>Brachycera</taxon>
        <taxon>Muscomorpha</taxon>
        <taxon>Ephydroidea</taxon>
        <taxon>Drosophilidae</taxon>
        <taxon>Drosophila</taxon>
    </lineage>
</organism>
<feature type="region of interest" description="Disordered" evidence="1">
    <location>
        <begin position="87"/>
        <end position="112"/>
    </location>
</feature>
<sequence length="271" mass="29685">MHIKLLLISQLLALSCTQSWANDAAVHSDEETLDDVHLPHSTTTTLPELELDEKATARPDDGIKKLDESLAIINKGTALPETTIQPIESTSPTTTTTTTTTTEPQKKAGLPPMHPLAYPHPYAHPYPYPYPYPYPHPEPKATSESTTMPEPGVPSYKGYPYPSYPILRSPYSPYGAPVFHQPGRVPQYPGFARGIVYGNSDSDSAEKPKSTESDESPKSMEQSTEQGPKLPAEHPSYGYPPVYVIQRRPLVPSYPYASPARGYGSPYGYGG</sequence>
<dbReference type="STRING" id="7244.B4LVF8"/>
<evidence type="ECO:0000256" key="2">
    <source>
        <dbReference type="SAM" id="SignalP"/>
    </source>
</evidence>
<feature type="compositionally biased region" description="Basic and acidic residues" evidence="1">
    <location>
        <begin position="204"/>
        <end position="218"/>
    </location>
</feature>
<evidence type="ECO:0000313" key="4">
    <source>
        <dbReference type="Proteomes" id="UP000008792"/>
    </source>
</evidence>
<dbReference type="InParanoid" id="B4LVF8"/>
<keyword evidence="2" id="KW-0732">Signal</keyword>
<dbReference type="OrthoDB" id="10638751at2759"/>
<gene>
    <name evidence="3" type="primary">Dvir\GJ13665</name>
    <name evidence="3" type="ORF">Dvir_GJ13665</name>
</gene>
<accession>B4LVF8</accession>
<feature type="chain" id="PRO_5002814074" description="DUF4794 domain-containing protein" evidence="2">
    <location>
        <begin position="22"/>
        <end position="271"/>
    </location>
</feature>
<dbReference type="KEGG" id="dvi:6628297"/>
<reference evidence="3 4" key="1">
    <citation type="journal article" date="2007" name="Nature">
        <title>Evolution of genes and genomes on the Drosophila phylogeny.</title>
        <authorList>
            <consortium name="Drosophila 12 Genomes Consortium"/>
            <person name="Clark A.G."/>
            <person name="Eisen M.B."/>
            <person name="Smith D.R."/>
            <person name="Bergman C.M."/>
            <person name="Oliver B."/>
            <person name="Markow T.A."/>
            <person name="Kaufman T.C."/>
            <person name="Kellis M."/>
            <person name="Gelbart W."/>
            <person name="Iyer V.N."/>
            <person name="Pollard D.A."/>
            <person name="Sackton T.B."/>
            <person name="Larracuente A.M."/>
            <person name="Singh N.D."/>
            <person name="Abad J.P."/>
            <person name="Abt D.N."/>
            <person name="Adryan B."/>
            <person name="Aguade M."/>
            <person name="Akashi H."/>
            <person name="Anderson W.W."/>
            <person name="Aquadro C.F."/>
            <person name="Ardell D.H."/>
            <person name="Arguello R."/>
            <person name="Artieri C.G."/>
            <person name="Barbash D.A."/>
            <person name="Barker D."/>
            <person name="Barsanti P."/>
            <person name="Batterham P."/>
            <person name="Batzoglou S."/>
            <person name="Begun D."/>
            <person name="Bhutkar A."/>
            <person name="Blanco E."/>
            <person name="Bosak S.A."/>
            <person name="Bradley R.K."/>
            <person name="Brand A.D."/>
            <person name="Brent M.R."/>
            <person name="Brooks A.N."/>
            <person name="Brown R.H."/>
            <person name="Butlin R.K."/>
            <person name="Caggese C."/>
            <person name="Calvi B.R."/>
            <person name="Bernardo de Carvalho A."/>
            <person name="Caspi A."/>
            <person name="Castrezana S."/>
            <person name="Celniker S.E."/>
            <person name="Chang J.L."/>
            <person name="Chapple C."/>
            <person name="Chatterji S."/>
            <person name="Chinwalla A."/>
            <person name="Civetta A."/>
            <person name="Clifton S.W."/>
            <person name="Comeron J.M."/>
            <person name="Costello J.C."/>
            <person name="Coyne J.A."/>
            <person name="Daub J."/>
            <person name="David R.G."/>
            <person name="Delcher A.L."/>
            <person name="Delehaunty K."/>
            <person name="Do C.B."/>
            <person name="Ebling H."/>
            <person name="Edwards K."/>
            <person name="Eickbush T."/>
            <person name="Evans J.D."/>
            <person name="Filipski A."/>
            <person name="Findeiss S."/>
            <person name="Freyhult E."/>
            <person name="Fulton L."/>
            <person name="Fulton R."/>
            <person name="Garcia A.C."/>
            <person name="Gardiner A."/>
            <person name="Garfield D.A."/>
            <person name="Garvin B.E."/>
            <person name="Gibson G."/>
            <person name="Gilbert D."/>
            <person name="Gnerre S."/>
            <person name="Godfrey J."/>
            <person name="Good R."/>
            <person name="Gotea V."/>
            <person name="Gravely B."/>
            <person name="Greenberg A.J."/>
            <person name="Griffiths-Jones S."/>
            <person name="Gross S."/>
            <person name="Guigo R."/>
            <person name="Gustafson E.A."/>
            <person name="Haerty W."/>
            <person name="Hahn M.W."/>
            <person name="Halligan D.L."/>
            <person name="Halpern A.L."/>
            <person name="Halter G.M."/>
            <person name="Han M.V."/>
            <person name="Heger A."/>
            <person name="Hillier L."/>
            <person name="Hinrichs A.S."/>
            <person name="Holmes I."/>
            <person name="Hoskins R.A."/>
            <person name="Hubisz M.J."/>
            <person name="Hultmark D."/>
            <person name="Huntley M.A."/>
            <person name="Jaffe D.B."/>
            <person name="Jagadeeshan S."/>
            <person name="Jeck W.R."/>
            <person name="Johnson J."/>
            <person name="Jones C.D."/>
            <person name="Jordan W.C."/>
            <person name="Karpen G.H."/>
            <person name="Kataoka E."/>
            <person name="Keightley P.D."/>
            <person name="Kheradpour P."/>
            <person name="Kirkness E.F."/>
            <person name="Koerich L.B."/>
            <person name="Kristiansen K."/>
            <person name="Kudrna D."/>
            <person name="Kulathinal R.J."/>
            <person name="Kumar S."/>
            <person name="Kwok R."/>
            <person name="Lander E."/>
            <person name="Langley C.H."/>
            <person name="Lapoint R."/>
            <person name="Lazzaro B.P."/>
            <person name="Lee S.J."/>
            <person name="Levesque L."/>
            <person name="Li R."/>
            <person name="Lin C.F."/>
            <person name="Lin M.F."/>
            <person name="Lindblad-Toh K."/>
            <person name="Llopart A."/>
            <person name="Long M."/>
            <person name="Low L."/>
            <person name="Lozovsky E."/>
            <person name="Lu J."/>
            <person name="Luo M."/>
            <person name="Machado C.A."/>
            <person name="Makalowski W."/>
            <person name="Marzo M."/>
            <person name="Matsuda M."/>
            <person name="Matzkin L."/>
            <person name="McAllister B."/>
            <person name="McBride C.S."/>
            <person name="McKernan B."/>
            <person name="McKernan K."/>
            <person name="Mendez-Lago M."/>
            <person name="Minx P."/>
            <person name="Mollenhauer M.U."/>
            <person name="Montooth K."/>
            <person name="Mount S.M."/>
            <person name="Mu X."/>
            <person name="Myers E."/>
            <person name="Negre B."/>
            <person name="Newfeld S."/>
            <person name="Nielsen R."/>
            <person name="Noor M.A."/>
            <person name="O'Grady P."/>
            <person name="Pachter L."/>
            <person name="Papaceit M."/>
            <person name="Parisi M.J."/>
            <person name="Parisi M."/>
            <person name="Parts L."/>
            <person name="Pedersen J.S."/>
            <person name="Pesole G."/>
            <person name="Phillippy A.M."/>
            <person name="Ponting C.P."/>
            <person name="Pop M."/>
            <person name="Porcelli D."/>
            <person name="Powell J.R."/>
            <person name="Prohaska S."/>
            <person name="Pruitt K."/>
            <person name="Puig M."/>
            <person name="Quesneville H."/>
            <person name="Ram K.R."/>
            <person name="Rand D."/>
            <person name="Rasmussen M.D."/>
            <person name="Reed L.K."/>
            <person name="Reenan R."/>
            <person name="Reily A."/>
            <person name="Remington K.A."/>
            <person name="Rieger T.T."/>
            <person name="Ritchie M.G."/>
            <person name="Robin C."/>
            <person name="Rogers Y.H."/>
            <person name="Rohde C."/>
            <person name="Rozas J."/>
            <person name="Rubenfield M.J."/>
            <person name="Ruiz A."/>
            <person name="Russo S."/>
            <person name="Salzberg S.L."/>
            <person name="Sanchez-Gracia A."/>
            <person name="Saranga D.J."/>
            <person name="Sato H."/>
            <person name="Schaeffer S.W."/>
            <person name="Schatz M.C."/>
            <person name="Schlenke T."/>
            <person name="Schwartz R."/>
            <person name="Segarra C."/>
            <person name="Singh R.S."/>
            <person name="Sirot L."/>
            <person name="Sirota M."/>
            <person name="Sisneros N.B."/>
            <person name="Smith C.D."/>
            <person name="Smith T.F."/>
            <person name="Spieth J."/>
            <person name="Stage D.E."/>
            <person name="Stark A."/>
            <person name="Stephan W."/>
            <person name="Strausberg R.L."/>
            <person name="Strempel S."/>
            <person name="Sturgill D."/>
            <person name="Sutton G."/>
            <person name="Sutton G.G."/>
            <person name="Tao W."/>
            <person name="Teichmann S."/>
            <person name="Tobari Y.N."/>
            <person name="Tomimura Y."/>
            <person name="Tsolas J.M."/>
            <person name="Valente V.L."/>
            <person name="Venter E."/>
            <person name="Venter J.C."/>
            <person name="Vicario S."/>
            <person name="Vieira F.G."/>
            <person name="Vilella A.J."/>
            <person name="Villasante A."/>
            <person name="Walenz B."/>
            <person name="Wang J."/>
            <person name="Wasserman M."/>
            <person name="Watts T."/>
            <person name="Wilson D."/>
            <person name="Wilson R.K."/>
            <person name="Wing R.A."/>
            <person name="Wolfner M.F."/>
            <person name="Wong A."/>
            <person name="Wong G.K."/>
            <person name="Wu C.I."/>
            <person name="Wu G."/>
            <person name="Yamamoto D."/>
            <person name="Yang H.P."/>
            <person name="Yang S.P."/>
            <person name="Yorke J.A."/>
            <person name="Yoshida K."/>
            <person name="Zdobnov E."/>
            <person name="Zhang P."/>
            <person name="Zhang Y."/>
            <person name="Zimin A.V."/>
            <person name="Baldwin J."/>
            <person name="Abdouelleil A."/>
            <person name="Abdulkadir J."/>
            <person name="Abebe A."/>
            <person name="Abera B."/>
            <person name="Abreu J."/>
            <person name="Acer S.C."/>
            <person name="Aftuck L."/>
            <person name="Alexander A."/>
            <person name="An P."/>
            <person name="Anderson E."/>
            <person name="Anderson S."/>
            <person name="Arachi H."/>
            <person name="Azer M."/>
            <person name="Bachantsang P."/>
            <person name="Barry A."/>
            <person name="Bayul T."/>
            <person name="Berlin A."/>
            <person name="Bessette D."/>
            <person name="Bloom T."/>
            <person name="Blye J."/>
            <person name="Boguslavskiy L."/>
            <person name="Bonnet C."/>
            <person name="Boukhgalter B."/>
            <person name="Bourzgui I."/>
            <person name="Brown A."/>
            <person name="Cahill P."/>
            <person name="Channer S."/>
            <person name="Cheshatsang Y."/>
            <person name="Chuda L."/>
            <person name="Citroen M."/>
            <person name="Collymore A."/>
            <person name="Cooke P."/>
            <person name="Costello M."/>
            <person name="D'Aco K."/>
            <person name="Daza R."/>
            <person name="De Haan G."/>
            <person name="DeGray S."/>
            <person name="DeMaso C."/>
            <person name="Dhargay N."/>
            <person name="Dooley K."/>
            <person name="Dooley E."/>
            <person name="Doricent M."/>
            <person name="Dorje P."/>
            <person name="Dorjee K."/>
            <person name="Dupes A."/>
            <person name="Elong R."/>
            <person name="Falk J."/>
            <person name="Farina A."/>
            <person name="Faro S."/>
            <person name="Ferguson D."/>
            <person name="Fisher S."/>
            <person name="Foley C.D."/>
            <person name="Franke A."/>
            <person name="Friedrich D."/>
            <person name="Gadbois L."/>
            <person name="Gearin G."/>
            <person name="Gearin C.R."/>
            <person name="Giannoukos G."/>
            <person name="Goode T."/>
            <person name="Graham J."/>
            <person name="Grandbois E."/>
            <person name="Grewal S."/>
            <person name="Gyaltsen K."/>
            <person name="Hafez N."/>
            <person name="Hagos B."/>
            <person name="Hall J."/>
            <person name="Henson C."/>
            <person name="Hollinger A."/>
            <person name="Honan T."/>
            <person name="Huard M.D."/>
            <person name="Hughes L."/>
            <person name="Hurhula B."/>
            <person name="Husby M.E."/>
            <person name="Kamat A."/>
            <person name="Kanga B."/>
            <person name="Kashin S."/>
            <person name="Khazanovich D."/>
            <person name="Kisner P."/>
            <person name="Lance K."/>
            <person name="Lara M."/>
            <person name="Lee W."/>
            <person name="Lennon N."/>
            <person name="Letendre F."/>
            <person name="LeVine R."/>
            <person name="Lipovsky A."/>
            <person name="Liu X."/>
            <person name="Liu J."/>
            <person name="Liu S."/>
            <person name="Lokyitsang T."/>
            <person name="Lokyitsang Y."/>
            <person name="Lubonja R."/>
            <person name="Lui A."/>
            <person name="MacDonald P."/>
            <person name="Magnisalis V."/>
            <person name="Maru K."/>
            <person name="Matthews C."/>
            <person name="McCusker W."/>
            <person name="McDonough S."/>
            <person name="Mehta T."/>
            <person name="Meldrim J."/>
            <person name="Meneus L."/>
            <person name="Mihai O."/>
            <person name="Mihalev A."/>
            <person name="Mihova T."/>
            <person name="Mittelman R."/>
            <person name="Mlenga V."/>
            <person name="Montmayeur A."/>
            <person name="Mulrain L."/>
            <person name="Navidi A."/>
            <person name="Naylor J."/>
            <person name="Negash T."/>
            <person name="Nguyen T."/>
            <person name="Nguyen N."/>
            <person name="Nicol R."/>
            <person name="Norbu C."/>
            <person name="Norbu N."/>
            <person name="Novod N."/>
            <person name="O'Neill B."/>
            <person name="Osman S."/>
            <person name="Markiewicz E."/>
            <person name="Oyono O.L."/>
            <person name="Patti C."/>
            <person name="Phunkhang P."/>
            <person name="Pierre F."/>
            <person name="Priest M."/>
            <person name="Raghuraman S."/>
            <person name="Rege F."/>
            <person name="Reyes R."/>
            <person name="Rise C."/>
            <person name="Rogov P."/>
            <person name="Ross K."/>
            <person name="Ryan E."/>
            <person name="Settipalli S."/>
            <person name="Shea T."/>
            <person name="Sherpa N."/>
            <person name="Shi L."/>
            <person name="Shih D."/>
            <person name="Sparrow T."/>
            <person name="Spaulding J."/>
            <person name="Stalker J."/>
            <person name="Stange-Thomann N."/>
            <person name="Stavropoulos S."/>
            <person name="Stone C."/>
            <person name="Strader C."/>
            <person name="Tesfaye S."/>
            <person name="Thomson T."/>
            <person name="Thoulutsang Y."/>
            <person name="Thoulutsang D."/>
            <person name="Topham K."/>
            <person name="Topping I."/>
            <person name="Tsamla T."/>
            <person name="Vassiliev H."/>
            <person name="Vo A."/>
            <person name="Wangchuk T."/>
            <person name="Wangdi T."/>
            <person name="Weiand M."/>
            <person name="Wilkinson J."/>
            <person name="Wilson A."/>
            <person name="Yadav S."/>
            <person name="Young G."/>
            <person name="Yu Q."/>
            <person name="Zembek L."/>
            <person name="Zhong D."/>
            <person name="Zimmer A."/>
            <person name="Zwirko Z."/>
            <person name="Jaffe D.B."/>
            <person name="Alvarez P."/>
            <person name="Brockman W."/>
            <person name="Butler J."/>
            <person name="Chin C."/>
            <person name="Gnerre S."/>
            <person name="Grabherr M."/>
            <person name="Kleber M."/>
            <person name="Mauceli E."/>
            <person name="MacCallum I."/>
        </authorList>
    </citation>
    <scope>NUCLEOTIDE SEQUENCE [LARGE SCALE GENOMIC DNA]</scope>
    <source>
        <strain evidence="4">Tucson 15010-1051.87</strain>
    </source>
</reference>
<evidence type="ECO:0000313" key="3">
    <source>
        <dbReference type="EMBL" id="EDW63337.1"/>
    </source>
</evidence>
<keyword evidence="4" id="KW-1185">Reference proteome</keyword>
<dbReference type="eggNOG" id="ENOG502RA1C">
    <property type="taxonomic scope" value="Eukaryota"/>
</dbReference>
<name>B4LVF8_DROVI</name>
<proteinExistence type="predicted"/>
<dbReference type="AlphaFoldDB" id="B4LVF8"/>
<evidence type="ECO:0008006" key="5">
    <source>
        <dbReference type="Google" id="ProtNLM"/>
    </source>
</evidence>
<feature type="compositionally biased region" description="Low complexity" evidence="1">
    <location>
        <begin position="87"/>
        <end position="103"/>
    </location>
</feature>
<protein>
    <recommendedName>
        <fullName evidence="5">DUF4794 domain-containing protein</fullName>
    </recommendedName>
</protein>
<dbReference type="Proteomes" id="UP000008792">
    <property type="component" value="Unassembled WGS sequence"/>
</dbReference>
<feature type="signal peptide" evidence="2">
    <location>
        <begin position="1"/>
        <end position="21"/>
    </location>
</feature>
<feature type="region of interest" description="Disordered" evidence="1">
    <location>
        <begin position="191"/>
        <end position="238"/>
    </location>
</feature>
<dbReference type="HOGENOM" id="CLU_897963_0_0_1"/>
<dbReference type="PROSITE" id="PS51257">
    <property type="entry name" value="PROKAR_LIPOPROTEIN"/>
    <property type="match status" value="1"/>
</dbReference>